<dbReference type="InterPro" id="IPR010626">
    <property type="entry name" value="DUF1217"/>
</dbReference>
<organism evidence="1 2">
    <name type="scientific">Thalassobius vesicularis</name>
    <dbReference type="NCBI Taxonomy" id="1294297"/>
    <lineage>
        <taxon>Bacteria</taxon>
        <taxon>Pseudomonadati</taxon>
        <taxon>Pseudomonadota</taxon>
        <taxon>Alphaproteobacteria</taxon>
        <taxon>Rhodobacterales</taxon>
        <taxon>Roseobacteraceae</taxon>
        <taxon>Thalassovita</taxon>
    </lineage>
</organism>
<dbReference type="SUPFAM" id="SSF158837">
    <property type="entry name" value="AGR C 984p-like"/>
    <property type="match status" value="1"/>
</dbReference>
<dbReference type="AlphaFoldDB" id="A0A4S3M8C7"/>
<dbReference type="EMBL" id="SSMD01000004">
    <property type="protein sequence ID" value="THD73821.1"/>
    <property type="molecule type" value="Genomic_DNA"/>
</dbReference>
<evidence type="ECO:0000313" key="1">
    <source>
        <dbReference type="EMBL" id="THD73821.1"/>
    </source>
</evidence>
<dbReference type="Gene3D" id="1.10.3700.10">
    <property type="entry name" value="AGR C 984p-like"/>
    <property type="match status" value="1"/>
</dbReference>
<dbReference type="RefSeq" id="WP_136339033.1">
    <property type="nucleotide sequence ID" value="NZ_SSMD01000004.1"/>
</dbReference>
<gene>
    <name evidence="1" type="ORF">E7681_09400</name>
</gene>
<dbReference type="OrthoDB" id="7824597at2"/>
<reference evidence="1 2" key="1">
    <citation type="submission" date="2019-04" db="EMBL/GenBank/DDBJ databases">
        <title>Draft genome sequence of Youngimonas vesicularis.</title>
        <authorList>
            <person name="Hameed A."/>
        </authorList>
    </citation>
    <scope>NUCLEOTIDE SEQUENCE [LARGE SCALE GENOMIC DNA]</scope>
    <source>
        <strain evidence="1 2">CC-AMW-E</strain>
    </source>
</reference>
<proteinExistence type="predicted"/>
<dbReference type="Pfam" id="PF06748">
    <property type="entry name" value="DUF1217"/>
    <property type="match status" value="1"/>
</dbReference>
<dbReference type="Proteomes" id="UP000306113">
    <property type="component" value="Unassembled WGS sequence"/>
</dbReference>
<protein>
    <submittedName>
        <fullName evidence="1">DUF1217 domain-containing protein</fullName>
    </submittedName>
</protein>
<sequence length="262" mass="28954">MSFQPILPATGLVGWKFLERTQAAQTKAFNTSPTITRDTEYFADRIADIKSAEDLVSDRRLMRVALGAFGLDDDINNTFFIRKILEEGTLDPGSLANRLADNRYAELAKAFSFDLGAPNTALSDFASGIITKYNAHQFELAIGDQDQTMRLALNAKRELSELAGSDDSDRTRWFQIMGNAPLREVMEVALGLPDSFAQIDLDQQLQVFMEKAERQLGIDSLSDLTDENTMGKLIERYILRSEVQTSSLSDAGSIALILLGSG</sequence>
<accession>A0A4S3M8C7</accession>
<comment type="caution">
    <text evidence="1">The sequence shown here is derived from an EMBL/GenBank/DDBJ whole genome shotgun (WGS) entry which is preliminary data.</text>
</comment>
<keyword evidence="2" id="KW-1185">Reference proteome</keyword>
<evidence type="ECO:0000313" key="2">
    <source>
        <dbReference type="Proteomes" id="UP000306113"/>
    </source>
</evidence>
<dbReference type="InterPro" id="IPR023157">
    <property type="entry name" value="AGR-C-984p-like_sf"/>
</dbReference>
<name>A0A4S3M8C7_9RHOB</name>